<dbReference type="PANTHER" id="PTHR31051:SF1">
    <property type="entry name" value="PROTEASOME ASSEMBLY CHAPERONE 3"/>
    <property type="match status" value="1"/>
</dbReference>
<gene>
    <name evidence="1" type="ORF">PNOK_0230200</name>
</gene>
<dbReference type="InterPro" id="IPR018788">
    <property type="entry name" value="Proteasome_assmbl_chp_3"/>
</dbReference>
<dbReference type="Pfam" id="PF10178">
    <property type="entry name" value="PAC3"/>
    <property type="match status" value="1"/>
</dbReference>
<dbReference type="OrthoDB" id="5593278at2759"/>
<evidence type="ECO:0000313" key="1">
    <source>
        <dbReference type="EMBL" id="PAV22345.1"/>
    </source>
</evidence>
<dbReference type="InterPro" id="IPR053720">
    <property type="entry name" value="Psm_Assembly_Chaperone"/>
</dbReference>
<dbReference type="GO" id="GO:0043248">
    <property type="term" value="P:proteasome assembly"/>
    <property type="evidence" value="ECO:0007669"/>
    <property type="project" value="InterPro"/>
</dbReference>
<evidence type="ECO:0000313" key="2">
    <source>
        <dbReference type="Proteomes" id="UP000217199"/>
    </source>
</evidence>
<dbReference type="AlphaFoldDB" id="A0A286US99"/>
<sequence length="158" mass="17377">MSRSPVTFMGPPTVTKTLCGIETQIVIHNYADRILVIVTQLGKVGHLLQVSVSPAAPLERSSDPDSNASVQAPPSVTVMPLFGTAPSEHLSTLHSIYATQIAMHVWTSPVHWAVNDRRKVVVGLAFKKPPGEEEKAFEHEQATFKGVMQMIDEFYQQN</sequence>
<dbReference type="STRING" id="2282107.A0A286US99"/>
<keyword evidence="2" id="KW-1185">Reference proteome</keyword>
<name>A0A286US99_9AGAM</name>
<proteinExistence type="predicted"/>
<dbReference type="Proteomes" id="UP000217199">
    <property type="component" value="Unassembled WGS sequence"/>
</dbReference>
<protein>
    <submittedName>
        <fullName evidence="1">Uncharacterized protein</fullName>
    </submittedName>
</protein>
<reference evidence="1 2" key="1">
    <citation type="journal article" date="2017" name="Mol. Ecol.">
        <title>Comparative and population genomic landscape of Phellinus noxius: A hypervariable fungus causing root rot in trees.</title>
        <authorList>
            <person name="Chung C.L."/>
            <person name="Lee T.J."/>
            <person name="Akiba M."/>
            <person name="Lee H.H."/>
            <person name="Kuo T.H."/>
            <person name="Liu D."/>
            <person name="Ke H.M."/>
            <person name="Yokoi T."/>
            <person name="Roa M.B."/>
            <person name="Lu M.J."/>
            <person name="Chang Y.Y."/>
            <person name="Ann P.J."/>
            <person name="Tsai J.N."/>
            <person name="Chen C.Y."/>
            <person name="Tzean S.S."/>
            <person name="Ota Y."/>
            <person name="Hattori T."/>
            <person name="Sahashi N."/>
            <person name="Liou R.F."/>
            <person name="Kikuchi T."/>
            <person name="Tsai I.J."/>
        </authorList>
    </citation>
    <scope>NUCLEOTIDE SEQUENCE [LARGE SCALE GENOMIC DNA]</scope>
    <source>
        <strain evidence="1 2">FFPRI411160</strain>
    </source>
</reference>
<accession>A0A286US99</accession>
<organism evidence="1 2">
    <name type="scientific">Pyrrhoderma noxium</name>
    <dbReference type="NCBI Taxonomy" id="2282107"/>
    <lineage>
        <taxon>Eukaryota</taxon>
        <taxon>Fungi</taxon>
        <taxon>Dikarya</taxon>
        <taxon>Basidiomycota</taxon>
        <taxon>Agaricomycotina</taxon>
        <taxon>Agaricomycetes</taxon>
        <taxon>Hymenochaetales</taxon>
        <taxon>Hymenochaetaceae</taxon>
        <taxon>Pyrrhoderma</taxon>
    </lineage>
</organism>
<dbReference type="EMBL" id="NBII01000002">
    <property type="protein sequence ID" value="PAV22345.1"/>
    <property type="molecule type" value="Genomic_DNA"/>
</dbReference>
<dbReference type="PANTHER" id="PTHR31051">
    <property type="entry name" value="PROTEASOME ASSEMBLY CHAPERONE 3"/>
    <property type="match status" value="1"/>
</dbReference>
<comment type="caution">
    <text evidence="1">The sequence shown here is derived from an EMBL/GenBank/DDBJ whole genome shotgun (WGS) entry which is preliminary data.</text>
</comment>
<dbReference type="InParanoid" id="A0A286US99"/>
<dbReference type="Gene3D" id="3.30.230.90">
    <property type="match status" value="1"/>
</dbReference>